<evidence type="ECO:0000313" key="1">
    <source>
        <dbReference type="EMBL" id="TWU00918.1"/>
    </source>
</evidence>
<name>A0A5C6AN25_9BACT</name>
<protein>
    <recommendedName>
        <fullName evidence="3">SseB protein N-terminal domain-containing protein</fullName>
    </recommendedName>
</protein>
<gene>
    <name evidence="1" type="ORF">Pla52n_42880</name>
</gene>
<accession>A0A5C6AN25</accession>
<evidence type="ECO:0000313" key="2">
    <source>
        <dbReference type="Proteomes" id="UP000320176"/>
    </source>
</evidence>
<dbReference type="Proteomes" id="UP000320176">
    <property type="component" value="Unassembled WGS sequence"/>
</dbReference>
<dbReference type="RefSeq" id="WP_146521457.1">
    <property type="nucleotide sequence ID" value="NZ_CP151726.1"/>
</dbReference>
<sequence length="143" mass="15968">MTESPDHSELRAAIEAQDAPKIRDWIAGREFVLINVRDEGADEDDEEAVGVLTAEIEEQDVWVAFSSEPLAGHFVQTMPEMFSDDEEIEGYVVDGESLLLYIPEDVGLLLDPESDEPCLLSIKLMAEVVALCEHDDDEEDDDE</sequence>
<dbReference type="AlphaFoldDB" id="A0A5C6AN25"/>
<proteinExistence type="predicted"/>
<evidence type="ECO:0008006" key="3">
    <source>
        <dbReference type="Google" id="ProtNLM"/>
    </source>
</evidence>
<comment type="caution">
    <text evidence="1">The sequence shown here is derived from an EMBL/GenBank/DDBJ whole genome shotgun (WGS) entry which is preliminary data.</text>
</comment>
<reference evidence="1 2" key="1">
    <citation type="submission" date="2019-02" db="EMBL/GenBank/DDBJ databases">
        <title>Deep-cultivation of Planctomycetes and their phenomic and genomic characterization uncovers novel biology.</title>
        <authorList>
            <person name="Wiegand S."/>
            <person name="Jogler M."/>
            <person name="Boedeker C."/>
            <person name="Pinto D."/>
            <person name="Vollmers J."/>
            <person name="Rivas-Marin E."/>
            <person name="Kohn T."/>
            <person name="Peeters S.H."/>
            <person name="Heuer A."/>
            <person name="Rast P."/>
            <person name="Oberbeckmann S."/>
            <person name="Bunk B."/>
            <person name="Jeske O."/>
            <person name="Meyerdierks A."/>
            <person name="Storesund J.E."/>
            <person name="Kallscheuer N."/>
            <person name="Luecker S."/>
            <person name="Lage O.M."/>
            <person name="Pohl T."/>
            <person name="Merkel B.J."/>
            <person name="Hornburger P."/>
            <person name="Mueller R.-W."/>
            <person name="Bruemmer F."/>
            <person name="Labrenz M."/>
            <person name="Spormann A.M."/>
            <person name="Op Den Camp H."/>
            <person name="Overmann J."/>
            <person name="Amann R."/>
            <person name="Jetten M.S.M."/>
            <person name="Mascher T."/>
            <person name="Medema M.H."/>
            <person name="Devos D.P."/>
            <person name="Kaster A.-K."/>
            <person name="Ovreas L."/>
            <person name="Rohde M."/>
            <person name="Galperin M.Y."/>
            <person name="Jogler C."/>
        </authorList>
    </citation>
    <scope>NUCLEOTIDE SEQUENCE [LARGE SCALE GENOMIC DNA]</scope>
    <source>
        <strain evidence="1 2">Pla52n</strain>
    </source>
</reference>
<dbReference type="OrthoDB" id="282429at2"/>
<organism evidence="1 2">
    <name type="scientific">Stieleria varia</name>
    <dbReference type="NCBI Taxonomy" id="2528005"/>
    <lineage>
        <taxon>Bacteria</taxon>
        <taxon>Pseudomonadati</taxon>
        <taxon>Planctomycetota</taxon>
        <taxon>Planctomycetia</taxon>
        <taxon>Pirellulales</taxon>
        <taxon>Pirellulaceae</taxon>
        <taxon>Stieleria</taxon>
    </lineage>
</organism>
<dbReference type="EMBL" id="SJPN01000005">
    <property type="protein sequence ID" value="TWU00918.1"/>
    <property type="molecule type" value="Genomic_DNA"/>
</dbReference>
<keyword evidence="2" id="KW-1185">Reference proteome</keyword>